<sequence>MTKADAPAVPKGLTKAARAEWDRVAPVLRDRGGLPGEREPLLVAYCNAMALIAECDKSLSKRGGLMIKGANGIERVHPLFGARNKASQNALQLAKRLGIIGSGAPAKPTGGDEHDAYSDLGI</sequence>
<comment type="caution">
    <text evidence="2">The sequence shown here is derived from an EMBL/GenBank/DDBJ whole genome shotgun (WGS) entry which is preliminary data.</text>
</comment>
<feature type="compositionally biased region" description="Basic and acidic residues" evidence="1">
    <location>
        <begin position="110"/>
        <end position="122"/>
    </location>
</feature>
<dbReference type="EMBL" id="JAQYXL010000001">
    <property type="protein sequence ID" value="MEN3226126.1"/>
    <property type="molecule type" value="Genomic_DNA"/>
</dbReference>
<protein>
    <submittedName>
        <fullName evidence="2">P27 family phage terminase small subunit</fullName>
    </submittedName>
</protein>
<keyword evidence="3" id="KW-1185">Reference proteome</keyword>
<organism evidence="2 3">
    <name type="scientific">Methylorubrum rhodesianum</name>
    <dbReference type="NCBI Taxonomy" id="29427"/>
    <lineage>
        <taxon>Bacteria</taxon>
        <taxon>Pseudomonadati</taxon>
        <taxon>Pseudomonadota</taxon>
        <taxon>Alphaproteobacteria</taxon>
        <taxon>Hyphomicrobiales</taxon>
        <taxon>Methylobacteriaceae</taxon>
        <taxon>Methylorubrum</taxon>
    </lineage>
</organism>
<proteinExistence type="predicted"/>
<evidence type="ECO:0000256" key="1">
    <source>
        <dbReference type="SAM" id="MobiDB-lite"/>
    </source>
</evidence>
<gene>
    <name evidence="2" type="ORF">PUR21_00285</name>
</gene>
<dbReference type="InterPro" id="IPR006448">
    <property type="entry name" value="Phage_term_ssu_P27"/>
</dbReference>
<reference evidence="2 3" key="1">
    <citation type="journal article" date="2023" name="PLoS ONE">
        <title>Complete genome assembly of Hawai'i environmental nontuberculous mycobacteria reveals unexpected co-isolation with methylobacteria.</title>
        <authorList>
            <person name="Hendrix J."/>
            <person name="Epperson L.E."/>
            <person name="Tong E.I."/>
            <person name="Chan Y.L."/>
            <person name="Hasan N.A."/>
            <person name="Dawrs S.N."/>
            <person name="Norton G.J."/>
            <person name="Virdi R."/>
            <person name="Crooks J.L."/>
            <person name="Chan E.D."/>
            <person name="Honda J.R."/>
            <person name="Strong M."/>
        </authorList>
    </citation>
    <scope>NUCLEOTIDE SEQUENCE [LARGE SCALE GENOMIC DNA]</scope>
    <source>
        <strain evidence="2 3">NJH_HI01</strain>
    </source>
</reference>
<dbReference type="Proteomes" id="UP001404845">
    <property type="component" value="Unassembled WGS sequence"/>
</dbReference>
<evidence type="ECO:0000313" key="3">
    <source>
        <dbReference type="Proteomes" id="UP001404845"/>
    </source>
</evidence>
<accession>A0ABU9Z447</accession>
<feature type="region of interest" description="Disordered" evidence="1">
    <location>
        <begin position="102"/>
        <end position="122"/>
    </location>
</feature>
<dbReference type="RefSeq" id="WP_312034868.1">
    <property type="nucleotide sequence ID" value="NZ_JACWCW010000070.1"/>
</dbReference>
<name>A0ABU9Z447_9HYPH</name>
<evidence type="ECO:0000313" key="2">
    <source>
        <dbReference type="EMBL" id="MEN3226126.1"/>
    </source>
</evidence>
<dbReference type="Pfam" id="PF05119">
    <property type="entry name" value="Terminase_4"/>
    <property type="match status" value="1"/>
</dbReference>